<gene>
    <name evidence="2" type="ORF">PGLA2088_LOCUS37155</name>
</gene>
<comment type="caution">
    <text evidence="2">The sequence shown here is derived from an EMBL/GenBank/DDBJ whole genome shotgun (WGS) entry which is preliminary data.</text>
</comment>
<dbReference type="AlphaFoldDB" id="A0A813KTL1"/>
<proteinExistence type="predicted"/>
<organism evidence="2 3">
    <name type="scientific">Polarella glacialis</name>
    <name type="common">Dinoflagellate</name>
    <dbReference type="NCBI Taxonomy" id="89957"/>
    <lineage>
        <taxon>Eukaryota</taxon>
        <taxon>Sar</taxon>
        <taxon>Alveolata</taxon>
        <taxon>Dinophyceae</taxon>
        <taxon>Suessiales</taxon>
        <taxon>Suessiaceae</taxon>
        <taxon>Polarella</taxon>
    </lineage>
</organism>
<evidence type="ECO:0000313" key="2">
    <source>
        <dbReference type="EMBL" id="CAE8712726.1"/>
    </source>
</evidence>
<evidence type="ECO:0000256" key="1">
    <source>
        <dbReference type="SAM" id="MobiDB-lite"/>
    </source>
</evidence>
<feature type="compositionally biased region" description="Polar residues" evidence="1">
    <location>
        <begin position="19"/>
        <end position="47"/>
    </location>
</feature>
<sequence length="105" mass="12321">MRLTVNLSKQQQQQQQQQHLPTPSNNPFQTNKPLTINHSPNLESKNSVFRQKTKTRLRAGVLCREFPPLPSSHRLSSLELSFFKSICFQLCYSKCVFYYLLLFFV</sequence>
<dbReference type="EMBL" id="CAJNNW010032377">
    <property type="protein sequence ID" value="CAE8712726.1"/>
    <property type="molecule type" value="Genomic_DNA"/>
</dbReference>
<reference evidence="2" key="1">
    <citation type="submission" date="2021-02" db="EMBL/GenBank/DDBJ databases">
        <authorList>
            <person name="Dougan E. K."/>
            <person name="Rhodes N."/>
            <person name="Thang M."/>
            <person name="Chan C."/>
        </authorList>
    </citation>
    <scope>NUCLEOTIDE SEQUENCE</scope>
</reference>
<accession>A0A813KTL1</accession>
<feature type="region of interest" description="Disordered" evidence="1">
    <location>
        <begin position="1"/>
        <end position="47"/>
    </location>
</feature>
<name>A0A813KTL1_POLGL</name>
<protein>
    <submittedName>
        <fullName evidence="2">Uncharacterized protein</fullName>
    </submittedName>
</protein>
<evidence type="ECO:0000313" key="3">
    <source>
        <dbReference type="Proteomes" id="UP000626109"/>
    </source>
</evidence>
<dbReference type="Proteomes" id="UP000626109">
    <property type="component" value="Unassembled WGS sequence"/>
</dbReference>